<proteinExistence type="predicted"/>
<accession>A0ABX0XLT8</accession>
<name>A0ABX0XLT8_9SPHN</name>
<dbReference type="SUPFAM" id="SSF53474">
    <property type="entry name" value="alpha/beta-Hydrolases"/>
    <property type="match status" value="1"/>
</dbReference>
<organism evidence="1 2">
    <name type="scientific">Sphingomonas jejuensis</name>
    <dbReference type="NCBI Taxonomy" id="904715"/>
    <lineage>
        <taxon>Bacteria</taxon>
        <taxon>Pseudomonadati</taxon>
        <taxon>Pseudomonadota</taxon>
        <taxon>Alphaproteobacteria</taxon>
        <taxon>Sphingomonadales</taxon>
        <taxon>Sphingomonadaceae</taxon>
        <taxon>Sphingomonas</taxon>
    </lineage>
</organism>
<keyword evidence="2" id="KW-1185">Reference proteome</keyword>
<evidence type="ECO:0000313" key="2">
    <source>
        <dbReference type="Proteomes" id="UP000734218"/>
    </source>
</evidence>
<gene>
    <name evidence="1" type="ORF">GGR88_001674</name>
</gene>
<protein>
    <submittedName>
        <fullName evidence="1">Pimeloyl-ACP methyl ester carboxylesterase</fullName>
    </submittedName>
</protein>
<reference evidence="1 2" key="1">
    <citation type="submission" date="2020-03" db="EMBL/GenBank/DDBJ databases">
        <title>Genomic Encyclopedia of Type Strains, Phase IV (KMG-IV): sequencing the most valuable type-strain genomes for metagenomic binning, comparative biology and taxonomic classification.</title>
        <authorList>
            <person name="Goeker M."/>
        </authorList>
    </citation>
    <scope>NUCLEOTIDE SEQUENCE [LARGE SCALE GENOMIC DNA]</scope>
    <source>
        <strain evidence="1 2">DSM 27651</strain>
    </source>
</reference>
<dbReference type="Gene3D" id="3.40.50.1820">
    <property type="entry name" value="alpha/beta hydrolase"/>
    <property type="match status" value="1"/>
</dbReference>
<evidence type="ECO:0000313" key="1">
    <source>
        <dbReference type="EMBL" id="NJC34200.1"/>
    </source>
</evidence>
<dbReference type="EMBL" id="JAATJE010000001">
    <property type="protein sequence ID" value="NJC34200.1"/>
    <property type="molecule type" value="Genomic_DNA"/>
</dbReference>
<dbReference type="InterPro" id="IPR029058">
    <property type="entry name" value="AB_hydrolase_fold"/>
</dbReference>
<sequence length="242" mass="26065">MWWRWVVASSGAAFNDSLTPSFRAQLGEARVFGEWLAGRAQRSRLVAGRDGHGRAVMVIPGFLSRDLLTRPLRDTLTAANYHVEGWGLGLNRGVTPDLLDRLGARIREVAALHGPVALVGWSLGGLYAREAAKIATDDVSQVITLGTPFSGDPRANRAWRLYERLNGHPVDNPPIKVSVGEKPPVPTIALWSPLDGIVAPACSRGLTGEADLTARVHCSHNGFVRAPAALEAVLDALECWEG</sequence>
<dbReference type="Proteomes" id="UP000734218">
    <property type="component" value="Unassembled WGS sequence"/>
</dbReference>
<comment type="caution">
    <text evidence="1">The sequence shown here is derived from an EMBL/GenBank/DDBJ whole genome shotgun (WGS) entry which is preliminary data.</text>
</comment>